<keyword evidence="1" id="KW-1277">Toxin-antitoxin system</keyword>
<dbReference type="Gene3D" id="3.30.2310.20">
    <property type="entry name" value="RelE-like"/>
    <property type="match status" value="1"/>
</dbReference>
<dbReference type="InterPro" id="IPR052747">
    <property type="entry name" value="TA_system_RelE_toxin"/>
</dbReference>
<dbReference type="Pfam" id="PF05016">
    <property type="entry name" value="ParE_toxin"/>
    <property type="match status" value="1"/>
</dbReference>
<dbReference type="GeneID" id="8827989"/>
<evidence type="ECO:0000313" key="3">
    <source>
        <dbReference type="Proteomes" id="UP000001400"/>
    </source>
</evidence>
<dbReference type="InterPro" id="IPR007712">
    <property type="entry name" value="RelE/ParE_toxin"/>
</dbReference>
<sequence length="87" mass="10524">MSYDILFSPKSRRQIKGLKDEKLKEKIKEAVIEIGKDPWHKGTIKVEGYENIRRKRVGRYRILYMIDKQRKEVLIVKIEKRSETTYK</sequence>
<dbReference type="InterPro" id="IPR035093">
    <property type="entry name" value="RelE/ParE_toxin_dom_sf"/>
</dbReference>
<evidence type="ECO:0000313" key="2">
    <source>
        <dbReference type="EMBL" id="ADD08841.1"/>
    </source>
</evidence>
<dbReference type="PANTHER" id="PTHR38813">
    <property type="match status" value="1"/>
</dbReference>
<gene>
    <name evidence="2" type="ordered locus">Aboo_1032</name>
</gene>
<dbReference type="SUPFAM" id="SSF143011">
    <property type="entry name" value="RelE-like"/>
    <property type="match status" value="1"/>
</dbReference>
<dbReference type="EMBL" id="CP001941">
    <property type="protein sequence ID" value="ADD08841.1"/>
    <property type="molecule type" value="Genomic_DNA"/>
</dbReference>
<organism evidence="2 3">
    <name type="scientific">Aciduliprofundum boonei (strain DSM 19572 / T469)</name>
    <dbReference type="NCBI Taxonomy" id="439481"/>
    <lineage>
        <taxon>Archaea</taxon>
        <taxon>Methanobacteriati</taxon>
        <taxon>Thermoplasmatota</taxon>
        <taxon>DHVE2 group</taxon>
        <taxon>Candidatus Aciduliprofundum</taxon>
    </lineage>
</organism>
<protein>
    <submittedName>
        <fullName evidence="2">Plasmid stabilization system</fullName>
    </submittedName>
</protein>
<accession>D3T9R2</accession>
<dbReference type="PANTHER" id="PTHR38813:SF1">
    <property type="entry name" value="TOXIN RELE1-RELATED"/>
    <property type="match status" value="1"/>
</dbReference>
<dbReference type="HOGENOM" id="CLU_155761_3_0_2"/>
<keyword evidence="3" id="KW-1185">Reference proteome</keyword>
<dbReference type="KEGG" id="abi:Aboo_1032"/>
<proteinExistence type="predicted"/>
<dbReference type="Proteomes" id="UP000001400">
    <property type="component" value="Chromosome"/>
</dbReference>
<dbReference type="AlphaFoldDB" id="D3T9R2"/>
<dbReference type="RefSeq" id="WP_012997304.1">
    <property type="nucleotide sequence ID" value="NC_013926.1"/>
</dbReference>
<evidence type="ECO:0000256" key="1">
    <source>
        <dbReference type="ARBA" id="ARBA00022649"/>
    </source>
</evidence>
<reference evidence="2" key="1">
    <citation type="submission" date="2010-02" db="EMBL/GenBank/DDBJ databases">
        <title>Complete sequence of Aciduliprofundum boonei T469.</title>
        <authorList>
            <consortium name="US DOE Joint Genome Institute"/>
            <person name="Lucas S."/>
            <person name="Copeland A."/>
            <person name="Lapidus A."/>
            <person name="Cheng J.-F."/>
            <person name="Bruce D."/>
            <person name="Goodwin L."/>
            <person name="Pitluck S."/>
            <person name="Saunders E."/>
            <person name="Detter J.C."/>
            <person name="Han C."/>
            <person name="Tapia R."/>
            <person name="Land M."/>
            <person name="Hauser L."/>
            <person name="Kyrpides N."/>
            <person name="Mikhailova N."/>
            <person name="Flores G."/>
            <person name="Reysenbach A.-L."/>
            <person name="Woyke T."/>
        </authorList>
    </citation>
    <scope>NUCLEOTIDE SEQUENCE</scope>
    <source>
        <strain evidence="2">T469</strain>
    </source>
</reference>
<name>D3T9R2_ACIB4</name>